<dbReference type="PANTHER" id="PTHR35894">
    <property type="entry name" value="GENERAL SECRETION PATHWAY PROTEIN A-RELATED"/>
    <property type="match status" value="1"/>
</dbReference>
<dbReference type="InterPro" id="IPR007730">
    <property type="entry name" value="SPOR-like_dom"/>
</dbReference>
<reference evidence="2 3" key="1">
    <citation type="submission" date="2015-11" db="EMBL/GenBank/DDBJ databases">
        <title>Genomic analysis of 38 Legionella species identifies large and diverse effector repertoires.</title>
        <authorList>
            <person name="Burstein D."/>
            <person name="Amaro F."/>
            <person name="Zusman T."/>
            <person name="Lifshitz Z."/>
            <person name="Cohen O."/>
            <person name="Gilbert J.A."/>
            <person name="Pupko T."/>
            <person name="Shuman H.A."/>
            <person name="Segal G."/>
        </authorList>
    </citation>
    <scope>NUCLEOTIDE SEQUENCE [LARGE SCALE GENOMIC DNA]</scope>
    <source>
        <strain evidence="2 3">ATCC 49508</strain>
    </source>
</reference>
<comment type="caution">
    <text evidence="2">The sequence shown here is derived from an EMBL/GenBank/DDBJ whole genome shotgun (WGS) entry which is preliminary data.</text>
</comment>
<accession>A0A0W1A971</accession>
<dbReference type="OrthoDB" id="5648409at2"/>
<proteinExistence type="predicted"/>
<protein>
    <submittedName>
        <fullName evidence="2">DamX-related protein</fullName>
    </submittedName>
</protein>
<feature type="domain" description="SPOR" evidence="1">
    <location>
        <begin position="396"/>
        <end position="474"/>
    </location>
</feature>
<dbReference type="RefSeq" id="WP_058493511.1">
    <property type="nucleotide sequence ID" value="NZ_CBCRUR010000019.1"/>
</dbReference>
<dbReference type="STRING" id="45076.Lwor_1717"/>
<dbReference type="Proteomes" id="UP000054662">
    <property type="component" value="Unassembled WGS sequence"/>
</dbReference>
<dbReference type="GO" id="GO:0042834">
    <property type="term" value="F:peptidoglycan binding"/>
    <property type="evidence" value="ECO:0007669"/>
    <property type="project" value="InterPro"/>
</dbReference>
<evidence type="ECO:0000259" key="1">
    <source>
        <dbReference type="PROSITE" id="PS51724"/>
    </source>
</evidence>
<dbReference type="InterPro" id="IPR027417">
    <property type="entry name" value="P-loop_NTPase"/>
</dbReference>
<dbReference type="Pfam" id="PF05036">
    <property type="entry name" value="SPOR"/>
    <property type="match status" value="1"/>
</dbReference>
<sequence length="482" mass="54070">MTDGSIQPDVGAVNQPRILFKPGAWLAKIDFINHLVLFNNVLITLLSEKEGGKTSFSTLLQQHVDQQIKPVLLTVKPPFDERHIISDIATQLYLNASSDTHFASIVKQINERKAHVLLIIDDAQNLPESFIREALFSIKNQEDFGFFHLCLISDYSLVATLNQLAVDQYSNLIHTIELGPLNENETRTYVLQRAMNGRLINKPLTEAQFKQFYQLTKGNLAKINSNLESYIQQCLTQKGTNTLKIIKHTFTALAAVAVAGVSYLYLNGFNTDNFLPQKAQLTTTTSIETVVAELKPQPVEVPPQSYIASWQDSSTRQIMHYALPKKQILDDFDDEQELNTVAVVDKVVVIPTVKAREELVETQLPLTQTAAVLESKLVEFKKPEPELIANKTDSQKSGGALYTIQLAASHNISDIHRFRTVNKLLENTRIRHFTNAKGGWYILTLGEYNSRALAQSMTNKLPPKLAKLKPWIRPVAGLTDQG</sequence>
<organism evidence="2 3">
    <name type="scientific">Legionella worsleiensis</name>
    <dbReference type="NCBI Taxonomy" id="45076"/>
    <lineage>
        <taxon>Bacteria</taxon>
        <taxon>Pseudomonadati</taxon>
        <taxon>Pseudomonadota</taxon>
        <taxon>Gammaproteobacteria</taxon>
        <taxon>Legionellales</taxon>
        <taxon>Legionellaceae</taxon>
        <taxon>Legionella</taxon>
    </lineage>
</organism>
<dbReference type="SUPFAM" id="SSF52540">
    <property type="entry name" value="P-loop containing nucleoside triphosphate hydrolases"/>
    <property type="match status" value="1"/>
</dbReference>
<dbReference type="InterPro" id="IPR052026">
    <property type="entry name" value="ExeA_AAA_ATPase_DNA-bind"/>
</dbReference>
<dbReference type="PATRIC" id="fig|45076.6.peg.1861"/>
<dbReference type="AlphaFoldDB" id="A0A0W1A971"/>
<evidence type="ECO:0000313" key="2">
    <source>
        <dbReference type="EMBL" id="KTD77835.1"/>
    </source>
</evidence>
<evidence type="ECO:0000313" key="3">
    <source>
        <dbReference type="Proteomes" id="UP000054662"/>
    </source>
</evidence>
<gene>
    <name evidence="2" type="ORF">Lwor_1717</name>
</gene>
<keyword evidence="3" id="KW-1185">Reference proteome</keyword>
<dbReference type="PROSITE" id="PS51724">
    <property type="entry name" value="SPOR"/>
    <property type="match status" value="1"/>
</dbReference>
<dbReference type="Gene3D" id="3.30.70.1070">
    <property type="entry name" value="Sporulation related repeat"/>
    <property type="match status" value="1"/>
</dbReference>
<dbReference type="EMBL" id="LNZC01000022">
    <property type="protein sequence ID" value="KTD77835.1"/>
    <property type="molecule type" value="Genomic_DNA"/>
</dbReference>
<dbReference type="InterPro" id="IPR036680">
    <property type="entry name" value="SPOR-like_sf"/>
</dbReference>
<name>A0A0W1A971_9GAMM</name>
<dbReference type="PANTHER" id="PTHR35894:SF1">
    <property type="entry name" value="PHOSPHORIBULOKINASE _ URIDINE KINASE FAMILY"/>
    <property type="match status" value="1"/>
</dbReference>